<organism evidence="2 4">
    <name type="scientific">Cylindrobasidium torrendii FP15055 ss-10</name>
    <dbReference type="NCBI Taxonomy" id="1314674"/>
    <lineage>
        <taxon>Eukaryota</taxon>
        <taxon>Fungi</taxon>
        <taxon>Dikarya</taxon>
        <taxon>Basidiomycota</taxon>
        <taxon>Agaricomycotina</taxon>
        <taxon>Agaricomycetes</taxon>
        <taxon>Agaricomycetidae</taxon>
        <taxon>Agaricales</taxon>
        <taxon>Marasmiineae</taxon>
        <taxon>Physalacriaceae</taxon>
        <taxon>Cylindrobasidium</taxon>
    </lineage>
</organism>
<gene>
    <name evidence="3" type="ORF">CYLTODRAFT_169599</name>
    <name evidence="2" type="ORF">CYLTODRAFT_182645</name>
</gene>
<dbReference type="AlphaFoldDB" id="A0A0D7AVP5"/>
<name>A0A0D7AVP5_9AGAR</name>
<dbReference type="EMBL" id="KN880763">
    <property type="protein sequence ID" value="KIY62626.1"/>
    <property type="molecule type" value="Genomic_DNA"/>
</dbReference>
<keyword evidence="4" id="KW-1185">Reference proteome</keyword>
<feature type="region of interest" description="Disordered" evidence="1">
    <location>
        <begin position="60"/>
        <end position="122"/>
    </location>
</feature>
<protein>
    <submittedName>
        <fullName evidence="2">Uncharacterized protein</fullName>
    </submittedName>
</protein>
<evidence type="ECO:0000313" key="3">
    <source>
        <dbReference type="EMBL" id="KIY62626.1"/>
    </source>
</evidence>
<proteinExistence type="predicted"/>
<dbReference type="EMBL" id="KN880803">
    <property type="protein sequence ID" value="KIY62267.1"/>
    <property type="molecule type" value="Genomic_DNA"/>
</dbReference>
<evidence type="ECO:0000256" key="1">
    <source>
        <dbReference type="SAM" id="MobiDB-lite"/>
    </source>
</evidence>
<sequence>MRYVLLRISKQLRILGSRTMFSAAGTSLFILPQSIHPTYAIFYPRSCSMVPTTLSSLIKNRGPRHLTAGPRGRSIRERRRCYPADQRTPWPPLPCHQRAQAPECTSRRAASARLRFERRPPA</sequence>
<reference evidence="2 4" key="1">
    <citation type="journal article" date="2015" name="Fungal Genet. Biol.">
        <title>Evolution of novel wood decay mechanisms in Agaricales revealed by the genome sequences of Fistulina hepatica and Cylindrobasidium torrendii.</title>
        <authorList>
            <person name="Floudas D."/>
            <person name="Held B.W."/>
            <person name="Riley R."/>
            <person name="Nagy L.G."/>
            <person name="Koehler G."/>
            <person name="Ransdell A.S."/>
            <person name="Younus H."/>
            <person name="Chow J."/>
            <person name="Chiniquy J."/>
            <person name="Lipzen A."/>
            <person name="Tritt A."/>
            <person name="Sun H."/>
            <person name="Haridas S."/>
            <person name="LaButti K."/>
            <person name="Ohm R.A."/>
            <person name="Kues U."/>
            <person name="Blanchette R.A."/>
            <person name="Grigoriev I.V."/>
            <person name="Minto R.E."/>
            <person name="Hibbett D.S."/>
        </authorList>
    </citation>
    <scope>NUCLEOTIDE SEQUENCE [LARGE SCALE GENOMIC DNA]</scope>
    <source>
        <strain evidence="2 4">FP15055 ss-10</strain>
    </source>
</reference>
<evidence type="ECO:0000313" key="2">
    <source>
        <dbReference type="EMBL" id="KIY62267.1"/>
    </source>
</evidence>
<evidence type="ECO:0000313" key="4">
    <source>
        <dbReference type="Proteomes" id="UP000054007"/>
    </source>
</evidence>
<accession>A0A0D7AVP5</accession>
<dbReference type="Proteomes" id="UP000054007">
    <property type="component" value="Unassembled WGS sequence"/>
</dbReference>